<dbReference type="InterPro" id="IPR050815">
    <property type="entry name" value="TF_fung"/>
</dbReference>
<dbReference type="PANTHER" id="PTHR47338">
    <property type="entry name" value="ZN(II)2CYS6 TRANSCRIPTION FACTOR (EUROFUNG)-RELATED"/>
    <property type="match status" value="1"/>
</dbReference>
<dbReference type="GO" id="GO:0008270">
    <property type="term" value="F:zinc ion binding"/>
    <property type="evidence" value="ECO:0007669"/>
    <property type="project" value="InterPro"/>
</dbReference>
<proteinExistence type="predicted"/>
<reference evidence="7" key="1">
    <citation type="submission" date="2020-05" db="EMBL/GenBank/DDBJ databases">
        <title>Mycena genomes resolve the evolution of fungal bioluminescence.</title>
        <authorList>
            <person name="Tsai I.J."/>
        </authorList>
    </citation>
    <scope>NUCLEOTIDE SEQUENCE</scope>
    <source>
        <strain evidence="7">CCC161011</strain>
    </source>
</reference>
<dbReference type="OrthoDB" id="2309723at2759"/>
<sequence>MATTSFDQRPSHLSRGQACFSCRRRKMKCDGVHPICGQCKRARRDEDCEYTHGQKRARVEMLQESISQVESRIYQLEHPHLNHQPGLALHQPYQGGSASRSASPRPINTASWIAAEEPPNDVVQKLVDLFLSYSSEFGFFLNSSRFRQSALLRQPIGHQARPTPALLWAVYLCGLRLSKQPQLIAQEPMFLSRALATVANGLSVVHPQKVMHNLQAEILLAYYFFASGRFLEGKYHAASAVSLGLSSNLHMIRSAKAPPSVVPPPQDAIEEGERIHACWVVMILDKAWAVVLSENPHLDHQQQNLVVDTPWPLEMDNYQQGRLSRTALYSNTLHKFINGVPTSDTGMSTTAMLSKASVLWQRADGLARDWKPDMPRDPSSAFHNSFAALDGLVDNFRAALIPPNRIPHPTPIMTRALVVAHSIAHTATIKLQSIPPLRAEPRARQKRLGAATAVLNIIVSIPLQHFAFINPVMGTVWLASCQILLEEIYTLRTQRSSNWQGEEETGLVSLLTRTLGVLSSFTGTCPLLNYQISRIQEACAGMQ</sequence>
<evidence type="ECO:0000259" key="6">
    <source>
        <dbReference type="PROSITE" id="PS50048"/>
    </source>
</evidence>
<dbReference type="InterPro" id="IPR001138">
    <property type="entry name" value="Zn2Cys6_DnaBD"/>
</dbReference>
<dbReference type="EMBL" id="JACAZI010000026">
    <property type="protein sequence ID" value="KAF7334539.1"/>
    <property type="molecule type" value="Genomic_DNA"/>
</dbReference>
<dbReference type="GO" id="GO:0005634">
    <property type="term" value="C:nucleus"/>
    <property type="evidence" value="ECO:0007669"/>
    <property type="project" value="UniProtKB-SubCell"/>
</dbReference>
<name>A0A8H7CEE2_9AGAR</name>
<dbReference type="PANTHER" id="PTHR47338:SF29">
    <property type="entry name" value="ZN(2)-C6 FUNGAL-TYPE DOMAIN-CONTAINING PROTEIN"/>
    <property type="match status" value="1"/>
</dbReference>
<dbReference type="SUPFAM" id="SSF57701">
    <property type="entry name" value="Zn2/Cys6 DNA-binding domain"/>
    <property type="match status" value="1"/>
</dbReference>
<keyword evidence="2" id="KW-0479">Metal-binding</keyword>
<keyword evidence="4" id="KW-0804">Transcription</keyword>
<dbReference type="PROSITE" id="PS00463">
    <property type="entry name" value="ZN2_CY6_FUNGAL_1"/>
    <property type="match status" value="1"/>
</dbReference>
<protein>
    <submittedName>
        <fullName evidence="7">Zn(2)-C6 fungal-type domain-containing protein</fullName>
    </submittedName>
</protein>
<organism evidence="7 8">
    <name type="scientific">Mycena venus</name>
    <dbReference type="NCBI Taxonomy" id="2733690"/>
    <lineage>
        <taxon>Eukaryota</taxon>
        <taxon>Fungi</taxon>
        <taxon>Dikarya</taxon>
        <taxon>Basidiomycota</taxon>
        <taxon>Agaricomycotina</taxon>
        <taxon>Agaricomycetes</taxon>
        <taxon>Agaricomycetidae</taxon>
        <taxon>Agaricales</taxon>
        <taxon>Marasmiineae</taxon>
        <taxon>Mycenaceae</taxon>
        <taxon>Mycena</taxon>
    </lineage>
</organism>
<dbReference type="PROSITE" id="PS50048">
    <property type="entry name" value="ZN2_CY6_FUNGAL_2"/>
    <property type="match status" value="1"/>
</dbReference>
<feature type="domain" description="Zn(2)-C6 fungal-type" evidence="6">
    <location>
        <begin position="18"/>
        <end position="50"/>
    </location>
</feature>
<dbReference type="SMART" id="SM00066">
    <property type="entry name" value="GAL4"/>
    <property type="match status" value="1"/>
</dbReference>
<dbReference type="Pfam" id="PF00172">
    <property type="entry name" value="Zn_clus"/>
    <property type="match status" value="1"/>
</dbReference>
<accession>A0A8H7CEE2</accession>
<evidence type="ECO:0000256" key="5">
    <source>
        <dbReference type="ARBA" id="ARBA00023242"/>
    </source>
</evidence>
<dbReference type="AlphaFoldDB" id="A0A8H7CEE2"/>
<dbReference type="GO" id="GO:0006351">
    <property type="term" value="P:DNA-templated transcription"/>
    <property type="evidence" value="ECO:0007669"/>
    <property type="project" value="InterPro"/>
</dbReference>
<dbReference type="InterPro" id="IPR007219">
    <property type="entry name" value="XnlR_reg_dom"/>
</dbReference>
<keyword evidence="3" id="KW-0805">Transcription regulation</keyword>
<evidence type="ECO:0000256" key="2">
    <source>
        <dbReference type="ARBA" id="ARBA00022723"/>
    </source>
</evidence>
<comment type="subcellular location">
    <subcellularLocation>
        <location evidence="1">Nucleus</location>
    </subcellularLocation>
</comment>
<dbReference type="Gene3D" id="4.10.240.10">
    <property type="entry name" value="Zn(2)-C6 fungal-type DNA-binding domain"/>
    <property type="match status" value="1"/>
</dbReference>
<dbReference type="Pfam" id="PF04082">
    <property type="entry name" value="Fungal_trans"/>
    <property type="match status" value="1"/>
</dbReference>
<evidence type="ECO:0000313" key="7">
    <source>
        <dbReference type="EMBL" id="KAF7334539.1"/>
    </source>
</evidence>
<evidence type="ECO:0000256" key="3">
    <source>
        <dbReference type="ARBA" id="ARBA00023015"/>
    </source>
</evidence>
<evidence type="ECO:0000313" key="8">
    <source>
        <dbReference type="Proteomes" id="UP000620124"/>
    </source>
</evidence>
<evidence type="ECO:0000256" key="4">
    <source>
        <dbReference type="ARBA" id="ARBA00023163"/>
    </source>
</evidence>
<dbReference type="GO" id="GO:0000981">
    <property type="term" value="F:DNA-binding transcription factor activity, RNA polymerase II-specific"/>
    <property type="evidence" value="ECO:0007669"/>
    <property type="project" value="InterPro"/>
</dbReference>
<comment type="caution">
    <text evidence="7">The sequence shown here is derived from an EMBL/GenBank/DDBJ whole genome shotgun (WGS) entry which is preliminary data.</text>
</comment>
<dbReference type="GO" id="GO:0003677">
    <property type="term" value="F:DNA binding"/>
    <property type="evidence" value="ECO:0007669"/>
    <property type="project" value="InterPro"/>
</dbReference>
<dbReference type="InterPro" id="IPR036864">
    <property type="entry name" value="Zn2-C6_fun-type_DNA-bd_sf"/>
</dbReference>
<evidence type="ECO:0000256" key="1">
    <source>
        <dbReference type="ARBA" id="ARBA00004123"/>
    </source>
</evidence>
<dbReference type="CDD" id="cd12148">
    <property type="entry name" value="fungal_TF_MHR"/>
    <property type="match status" value="1"/>
</dbReference>
<dbReference type="Proteomes" id="UP000620124">
    <property type="component" value="Unassembled WGS sequence"/>
</dbReference>
<keyword evidence="8" id="KW-1185">Reference proteome</keyword>
<dbReference type="CDD" id="cd00067">
    <property type="entry name" value="GAL4"/>
    <property type="match status" value="1"/>
</dbReference>
<gene>
    <name evidence="7" type="ORF">MVEN_02283700</name>
</gene>
<keyword evidence="5" id="KW-0539">Nucleus</keyword>